<dbReference type="Pfam" id="PF16313">
    <property type="entry name" value="DUF4953"/>
    <property type="match status" value="1"/>
</dbReference>
<dbReference type="InterPro" id="IPR034032">
    <property type="entry name" value="Zn_MMP-like_bac"/>
</dbReference>
<gene>
    <name evidence="5" type="ORF">PK98_00715</name>
</gene>
<dbReference type="CDD" id="cd04276">
    <property type="entry name" value="ZnMc_MMP_like_2"/>
    <property type="match status" value="1"/>
</dbReference>
<evidence type="ECO:0000313" key="5">
    <source>
        <dbReference type="EMBL" id="KHL26620.1"/>
    </source>
</evidence>
<dbReference type="InterPro" id="IPR033413">
    <property type="entry name" value="DUF5117"/>
</dbReference>
<dbReference type="GO" id="GO:0008237">
    <property type="term" value="F:metallopeptidase activity"/>
    <property type="evidence" value="ECO:0007669"/>
    <property type="project" value="InterPro"/>
</dbReference>
<feature type="compositionally biased region" description="Gly residues" evidence="1">
    <location>
        <begin position="802"/>
        <end position="812"/>
    </location>
</feature>
<evidence type="ECO:0000259" key="4">
    <source>
        <dbReference type="Pfam" id="PF17148"/>
    </source>
</evidence>
<organism evidence="5 6">
    <name type="scientific">Croceibacterium mercuriale</name>
    <dbReference type="NCBI Taxonomy" id="1572751"/>
    <lineage>
        <taxon>Bacteria</taxon>
        <taxon>Pseudomonadati</taxon>
        <taxon>Pseudomonadota</taxon>
        <taxon>Alphaproteobacteria</taxon>
        <taxon>Sphingomonadales</taxon>
        <taxon>Erythrobacteraceae</taxon>
        <taxon>Croceibacterium</taxon>
    </lineage>
</organism>
<dbReference type="SUPFAM" id="SSF55486">
    <property type="entry name" value="Metalloproteases ('zincins'), catalytic domain"/>
    <property type="match status" value="1"/>
</dbReference>
<evidence type="ECO:0000256" key="1">
    <source>
        <dbReference type="SAM" id="MobiDB-lite"/>
    </source>
</evidence>
<reference evidence="5 6" key="1">
    <citation type="submission" date="2014-11" db="EMBL/GenBank/DDBJ databases">
        <title>Draft genome sequence of Kirrobacter mercurialis.</title>
        <authorList>
            <person name="Coil D.A."/>
            <person name="Eisen J.A."/>
        </authorList>
    </citation>
    <scope>NUCLEOTIDE SEQUENCE [LARGE SCALE GENOMIC DNA]</scope>
    <source>
        <strain evidence="5 6">Coronado</strain>
    </source>
</reference>
<feature type="region of interest" description="Disordered" evidence="1">
    <location>
        <begin position="793"/>
        <end position="812"/>
    </location>
</feature>
<dbReference type="Gene3D" id="3.40.390.10">
    <property type="entry name" value="Collagenase (Catalytic Domain)"/>
    <property type="match status" value="1"/>
</dbReference>
<dbReference type="Proteomes" id="UP000030988">
    <property type="component" value="Unassembled WGS sequence"/>
</dbReference>
<evidence type="ECO:0000313" key="6">
    <source>
        <dbReference type="Proteomes" id="UP000030988"/>
    </source>
</evidence>
<sequence>MDRRRLAAMSAALASLIPAAALAQDDALFRTQALPAAGTVHFALPQVPDHGTDNSEAGCYIYSTAMRTGLGSPGLILDRGALGGGYGGNTELLCFRRMGDKVAAIFRNPRFRASGDAATERGARESFPFAIAAMLPIVRGDGGALVVDMAPMLARDVNGIAGVLNRDGRNYRLAPELGAVDTASLKAFPNNVELDVAQTFTSDAPGTEVTGLAADPRQVSFIVHHSFIRLPEPGFVPRAYDPRSPANGMLAYDYGAPLGQPVARQMAVRFRLEKTDPAADRSPVVKPIVFYIDPAAPEPVRTALMDGVNYWAKSFEAAGFVDAFRAEILPADADPLDVRYNIVNFANRLTRGWSYGGGIVDPRTGEIIKGNVVIGSLRVRQDITIFEALVGTAENGTGSRNDPVQAALARMRQLGAHEVGHAIGFMHNFAGSTQDRSSVMDYPSPRWRVANGQVDLGDAYAPGGGVWDDFSVDWLYGDPAPGVNPDAHAAAKALAAQEQGLAFITDIDGRAPDLPSPVGSMWDDGPDPLAGLANTLAVRDIALANFGEGSVLPGEALANLRRKFVPLWLLHRYDVDAAGKLIGGLDYQYGVRGDRHQDPAPFPAEQQRAAIAGLIDTLSSTRLTVPARLVPLLSVPTTSLPDPQFNTEVFDNAGAAAFDPLVAADVAAQITLGSLLAPARLRRLAEQQRRDPGMPGIADLLTAIDTRVIASRPDMVARRVAWRALLGMAAAERDPATSPEAAALLHARLGTIARRLAGEGSRAGEDGAWATYAADVLGDEARLTALLQQQPATAPAIPPGMPIGGDSGWFSE</sequence>
<dbReference type="PANTHER" id="PTHR38478">
    <property type="entry name" value="PEPTIDASE M1A AND M12B"/>
    <property type="match status" value="1"/>
</dbReference>
<keyword evidence="6" id="KW-1185">Reference proteome</keyword>
<dbReference type="STRING" id="1572751.PK98_00715"/>
<feature type="domain" description="EcxA zinc-binding" evidence="3">
    <location>
        <begin position="402"/>
        <end position="710"/>
    </location>
</feature>
<dbReference type="EMBL" id="JTDN01000001">
    <property type="protein sequence ID" value="KHL26620.1"/>
    <property type="molecule type" value="Genomic_DNA"/>
</dbReference>
<keyword evidence="2" id="KW-0732">Signal</keyword>
<feature type="domain" description="DUF5117" evidence="4">
    <location>
        <begin position="88"/>
        <end position="274"/>
    </location>
</feature>
<dbReference type="AlphaFoldDB" id="A0A0B2C370"/>
<evidence type="ECO:0000256" key="2">
    <source>
        <dbReference type="SAM" id="SignalP"/>
    </source>
</evidence>
<feature type="chain" id="PRO_5002067969" evidence="2">
    <location>
        <begin position="24"/>
        <end position="812"/>
    </location>
</feature>
<protein>
    <submittedName>
        <fullName evidence="5">Peptidase</fullName>
    </submittedName>
</protein>
<evidence type="ECO:0000259" key="3">
    <source>
        <dbReference type="Pfam" id="PF16313"/>
    </source>
</evidence>
<accession>A0A0B2C370</accession>
<dbReference type="Pfam" id="PF17148">
    <property type="entry name" value="DUF5117"/>
    <property type="match status" value="1"/>
</dbReference>
<dbReference type="InterPro" id="IPR024079">
    <property type="entry name" value="MetalloPept_cat_dom_sf"/>
</dbReference>
<comment type="caution">
    <text evidence="5">The sequence shown here is derived from an EMBL/GenBank/DDBJ whole genome shotgun (WGS) entry which is preliminary data.</text>
</comment>
<feature type="signal peptide" evidence="2">
    <location>
        <begin position="1"/>
        <end position="23"/>
    </location>
</feature>
<dbReference type="PANTHER" id="PTHR38478:SF1">
    <property type="entry name" value="ZINC DEPENDENT METALLOPROTEASE DOMAIN LIPOPROTEIN"/>
    <property type="match status" value="1"/>
</dbReference>
<name>A0A0B2C370_9SPHN</name>
<proteinExistence type="predicted"/>
<dbReference type="InterPro" id="IPR032534">
    <property type="entry name" value="EcxA_zinc-bd"/>
</dbReference>